<dbReference type="Gene3D" id="3.40.50.720">
    <property type="entry name" value="NAD(P)-binding Rossmann-like Domain"/>
    <property type="match status" value="2"/>
</dbReference>
<dbReference type="InterPro" id="IPR001509">
    <property type="entry name" value="Epimerase_deHydtase"/>
</dbReference>
<dbReference type="InterPro" id="IPR036291">
    <property type="entry name" value="NAD(P)-bd_dom_sf"/>
</dbReference>
<evidence type="ECO:0000313" key="4">
    <source>
        <dbReference type="Proteomes" id="UP001268683"/>
    </source>
</evidence>
<evidence type="ECO:0000259" key="1">
    <source>
        <dbReference type="Pfam" id="PF01370"/>
    </source>
</evidence>
<feature type="domain" description="NAD-dependent epimerase/dehydratase" evidence="1">
    <location>
        <begin position="375"/>
        <end position="590"/>
    </location>
</feature>
<evidence type="ECO:0000313" key="3">
    <source>
        <dbReference type="EMBL" id="WND02668.1"/>
    </source>
</evidence>
<protein>
    <submittedName>
        <fullName evidence="3">NAD-dependent epimerase/dehydratase family protein</fullName>
    </submittedName>
</protein>
<dbReference type="SUPFAM" id="SSF51735">
    <property type="entry name" value="NAD(P)-binding Rossmann-fold domains"/>
    <property type="match status" value="2"/>
</dbReference>
<feature type="domain" description="Gfo/Idh/MocA-like oxidoreductase N-terminal" evidence="2">
    <location>
        <begin position="1"/>
        <end position="118"/>
    </location>
</feature>
<dbReference type="Pfam" id="PF01370">
    <property type="entry name" value="Epimerase"/>
    <property type="match status" value="1"/>
</dbReference>
<dbReference type="InterPro" id="IPR000683">
    <property type="entry name" value="Gfo/Idh/MocA-like_OxRdtase_N"/>
</dbReference>
<dbReference type="PANTHER" id="PTHR43818:SF7">
    <property type="entry name" value="DEHYDROGENASE"/>
    <property type="match status" value="1"/>
</dbReference>
<proteinExistence type="predicted"/>
<dbReference type="GO" id="GO:0000166">
    <property type="term" value="F:nucleotide binding"/>
    <property type="evidence" value="ECO:0007669"/>
    <property type="project" value="InterPro"/>
</dbReference>
<dbReference type="PANTHER" id="PTHR43818">
    <property type="entry name" value="BCDNA.GH03377"/>
    <property type="match status" value="1"/>
</dbReference>
<dbReference type="RefSeq" id="WP_310798504.1">
    <property type="nucleotide sequence ID" value="NZ_CP123872.1"/>
</dbReference>
<dbReference type="Pfam" id="PF01408">
    <property type="entry name" value="GFO_IDH_MocA"/>
    <property type="match status" value="1"/>
</dbReference>
<sequence length="698" mass="75657">MKIALLGTGVIAETHAAALIDLGLNAAAVVDLNLSKAQSFAEQFSIPNAFSSLADMKEAISIDSLHILTPPPTHAALAEEGLKAGYHVFLEKPAAVTSAELDKLTALAQQHEGQAFSVNQNSLFIPAFKQAYDYVQQGAIGPIQTVSCSFAAPLRQLEAQQFSHWMFAEPHNILLEQAVHPLAQLQAISGHAQSHAWVKSPPIQISGGKDFYQQWGLTFVSDNKVTAQLNFVVGVPTPSWTLTIVGIDGSIEVDMMKGTCSLYQPSKWLEAMDHLFSGRTIGKAIRAQTRKGFINYCKSMIGLSGRQDSFFLGMRGSIENFYSAVDNQASSLHSFSFAERLTRLCSDQAAPTTQNSSDLIIHRPGETLEKADLALIGGTGFIGRHLTQQLLNSGKKIRILARTMSGLPDLFTHKNITLVQGDARDSTALATVTKDMPVVLNLAHGGGGHSADAVLDAMWSSAQKVAEACVMAKVAKLVHIGSIAGLYLGDKRETISGRTLADPTPNTRSDYARAKAITDERLIAFSEDNNLPLVILRPGVVLGEGTSPFHSGFGVFNIEKHCLGWSKGDHVLPLILAEDVASACILSAEKDGFTGCYNLSGDTLLGAKDYIKALAQATGRPLVYHAQSPFQIYLEENVKVLIKKIAGKKQGFHSLREFKSRAMFAHFDCSDIKNELGWKPESDMHAFKRKALEIHKRA</sequence>
<dbReference type="InterPro" id="IPR050463">
    <property type="entry name" value="Gfo/Idh/MocA_oxidrdct_glycsds"/>
</dbReference>
<dbReference type="SUPFAM" id="SSF55347">
    <property type="entry name" value="Glyceraldehyde-3-phosphate dehydrogenase-like, C-terminal domain"/>
    <property type="match status" value="1"/>
</dbReference>
<dbReference type="AlphaFoldDB" id="A0AA52EFE4"/>
<accession>A0AA52EFE4</accession>
<name>A0AA52EFE4_9PROT</name>
<organism evidence="3 4">
    <name type="scientific">Temperatibacter marinus</name>
    <dbReference type="NCBI Taxonomy" id="1456591"/>
    <lineage>
        <taxon>Bacteria</taxon>
        <taxon>Pseudomonadati</taxon>
        <taxon>Pseudomonadota</taxon>
        <taxon>Alphaproteobacteria</taxon>
        <taxon>Kordiimonadales</taxon>
        <taxon>Temperatibacteraceae</taxon>
        <taxon>Temperatibacter</taxon>
    </lineage>
</organism>
<dbReference type="Proteomes" id="UP001268683">
    <property type="component" value="Chromosome"/>
</dbReference>
<dbReference type="Gene3D" id="3.30.360.10">
    <property type="entry name" value="Dihydrodipicolinate Reductase, domain 2"/>
    <property type="match status" value="1"/>
</dbReference>
<dbReference type="KEGG" id="tmk:QGN29_14035"/>
<dbReference type="EMBL" id="CP123872">
    <property type="protein sequence ID" value="WND02668.1"/>
    <property type="molecule type" value="Genomic_DNA"/>
</dbReference>
<keyword evidence="4" id="KW-1185">Reference proteome</keyword>
<reference evidence="3" key="1">
    <citation type="submission" date="2023-04" db="EMBL/GenBank/DDBJ databases">
        <title>Complete genome sequence of Temperatibacter marinus.</title>
        <authorList>
            <person name="Rong J.-C."/>
            <person name="Yi M.-L."/>
            <person name="Zhao Q."/>
        </authorList>
    </citation>
    <scope>NUCLEOTIDE SEQUENCE</scope>
    <source>
        <strain evidence="3">NBRC 110045</strain>
    </source>
</reference>
<evidence type="ECO:0000259" key="2">
    <source>
        <dbReference type="Pfam" id="PF01408"/>
    </source>
</evidence>
<gene>
    <name evidence="3" type="ORF">QGN29_14035</name>
</gene>